<dbReference type="AlphaFoldDB" id="A0A178ZV83"/>
<evidence type="ECO:0000313" key="1">
    <source>
        <dbReference type="EMBL" id="OAP63371.1"/>
    </source>
</evidence>
<dbReference type="Pfam" id="PF11905">
    <property type="entry name" value="DUF3425"/>
    <property type="match status" value="1"/>
</dbReference>
<protein>
    <submittedName>
        <fullName evidence="1">Uncharacterized protein</fullName>
    </submittedName>
</protein>
<dbReference type="EMBL" id="LVYI01000002">
    <property type="protein sequence ID" value="OAP63371.1"/>
    <property type="molecule type" value="Genomic_DNA"/>
</dbReference>
<reference evidence="1 2" key="1">
    <citation type="submission" date="2016-04" db="EMBL/GenBank/DDBJ databases">
        <title>Draft genome of Fonsecaea erecta CBS 125763.</title>
        <authorList>
            <person name="Weiss V.A."/>
            <person name="Vicente V.A."/>
            <person name="Raittz R.T."/>
            <person name="Moreno L.F."/>
            <person name="De Souza E.M."/>
            <person name="Pedrosa F.O."/>
            <person name="Steffens M.B."/>
            <person name="Faoro H."/>
            <person name="Tadra-Sfeir M.Z."/>
            <person name="Najafzadeh M.J."/>
            <person name="Felipe M.S."/>
            <person name="Teixeira M."/>
            <person name="Sun J."/>
            <person name="Xi L."/>
            <person name="Gomes R."/>
            <person name="De Azevedo C.M."/>
            <person name="Salgado C.G."/>
            <person name="Da Silva M.B."/>
            <person name="Nascimento M.F."/>
            <person name="Queiroz-Telles F."/>
            <person name="Attili D.S."/>
            <person name="Gorbushina A."/>
        </authorList>
    </citation>
    <scope>NUCLEOTIDE SEQUENCE [LARGE SCALE GENOMIC DNA]</scope>
    <source>
        <strain evidence="1 2">CBS 125763</strain>
    </source>
</reference>
<dbReference type="PANTHER" id="PTHR38116:SF1">
    <property type="entry name" value="BZIP DOMAIN-CONTAINING PROTEIN"/>
    <property type="match status" value="1"/>
</dbReference>
<dbReference type="RefSeq" id="XP_018696738.1">
    <property type="nucleotide sequence ID" value="XM_018834114.1"/>
</dbReference>
<dbReference type="InterPro" id="IPR021833">
    <property type="entry name" value="DUF3425"/>
</dbReference>
<dbReference type="GeneID" id="30006768"/>
<dbReference type="OrthoDB" id="2245989at2759"/>
<dbReference type="STRING" id="1367422.A0A178ZV83"/>
<accession>A0A178ZV83</accession>
<sequence length="150" mass="16544">MACSLTAPLTACTSLPFQQSPSTQVLNLSYELCPLPTVFSALYINGAVLGLRSCSAVPALSSPASPNVPQSLQPTPTQLLTIHQPAIDRFPFAKMRDNLITMCAAIDDEDFTRDLFTMPSFNITPGLAAWDPKAWRIERYFAAKWGFLFW</sequence>
<keyword evidence="2" id="KW-1185">Reference proteome</keyword>
<dbReference type="Proteomes" id="UP000078343">
    <property type="component" value="Unassembled WGS sequence"/>
</dbReference>
<organism evidence="1 2">
    <name type="scientific">Fonsecaea erecta</name>
    <dbReference type="NCBI Taxonomy" id="1367422"/>
    <lineage>
        <taxon>Eukaryota</taxon>
        <taxon>Fungi</taxon>
        <taxon>Dikarya</taxon>
        <taxon>Ascomycota</taxon>
        <taxon>Pezizomycotina</taxon>
        <taxon>Eurotiomycetes</taxon>
        <taxon>Chaetothyriomycetidae</taxon>
        <taxon>Chaetothyriales</taxon>
        <taxon>Herpotrichiellaceae</taxon>
        <taxon>Fonsecaea</taxon>
    </lineage>
</organism>
<evidence type="ECO:0000313" key="2">
    <source>
        <dbReference type="Proteomes" id="UP000078343"/>
    </source>
</evidence>
<proteinExistence type="predicted"/>
<name>A0A178ZV83_9EURO</name>
<comment type="caution">
    <text evidence="1">The sequence shown here is derived from an EMBL/GenBank/DDBJ whole genome shotgun (WGS) entry which is preliminary data.</text>
</comment>
<gene>
    <name evidence="1" type="ORF">AYL99_02598</name>
</gene>
<dbReference type="PANTHER" id="PTHR38116">
    <property type="entry name" value="CHROMOSOME 7, WHOLE GENOME SHOTGUN SEQUENCE"/>
    <property type="match status" value="1"/>
</dbReference>